<name>A0A410WRZ5_9BACL</name>
<dbReference type="Proteomes" id="UP001527202">
    <property type="component" value="Unassembled WGS sequence"/>
</dbReference>
<evidence type="ECO:0000313" key="2">
    <source>
        <dbReference type="EMBL" id="MCY9595413.1"/>
    </source>
</evidence>
<evidence type="ECO:0000313" key="3">
    <source>
        <dbReference type="EMBL" id="QAV17188.1"/>
    </source>
</evidence>
<sequence length="130" mass="15141">MSFLDSLVEQRIQEAIRNGDFDNLPGKGKPLVLEDWSAVPEELRLSYKIMKNSGFLPEEMQLRKDMITLEELLACCHDEEERGKLKKTLNAKKLRFNMLMEERSMNLSPALARYRDRIETKLSAEPDKPK</sequence>
<evidence type="ECO:0000313" key="4">
    <source>
        <dbReference type="Proteomes" id="UP000288943"/>
    </source>
</evidence>
<reference evidence="2 5" key="2">
    <citation type="submission" date="2022-05" db="EMBL/GenBank/DDBJ databases">
        <title>Genome Sequencing of Bee-Associated Microbes.</title>
        <authorList>
            <person name="Dunlap C."/>
        </authorList>
    </citation>
    <scope>NUCLEOTIDE SEQUENCE [LARGE SCALE GENOMIC DNA]</scope>
    <source>
        <strain evidence="2 5">NRRL B-23120</strain>
    </source>
</reference>
<proteinExistence type="predicted"/>
<keyword evidence="5" id="KW-1185">Reference proteome</keyword>
<accession>A0A410WRZ5</accession>
<protein>
    <submittedName>
        <fullName evidence="3">DUF1992 domain-containing protein</fullName>
    </submittedName>
</protein>
<dbReference type="Proteomes" id="UP000288943">
    <property type="component" value="Chromosome"/>
</dbReference>
<dbReference type="EMBL" id="JAMDMJ010000008">
    <property type="protein sequence ID" value="MCY9595413.1"/>
    <property type="molecule type" value="Genomic_DNA"/>
</dbReference>
<dbReference type="Pfam" id="PF09350">
    <property type="entry name" value="DJC28_CD"/>
    <property type="match status" value="1"/>
</dbReference>
<feature type="domain" description="DnaJ homologue subfamily C member 28 conserved" evidence="1">
    <location>
        <begin position="7"/>
        <end position="74"/>
    </location>
</feature>
<organism evidence="3 4">
    <name type="scientific">Paenibacillus chitinolyticus</name>
    <dbReference type="NCBI Taxonomy" id="79263"/>
    <lineage>
        <taxon>Bacteria</taxon>
        <taxon>Bacillati</taxon>
        <taxon>Bacillota</taxon>
        <taxon>Bacilli</taxon>
        <taxon>Bacillales</taxon>
        <taxon>Paenibacillaceae</taxon>
        <taxon>Paenibacillus</taxon>
    </lineage>
</organism>
<gene>
    <name evidence="2" type="ORF">M5X16_06500</name>
    <name evidence="3" type="ORF">PC41400_05730</name>
</gene>
<dbReference type="PANTHER" id="PTHR39158:SF1">
    <property type="entry name" value="DNAJ HOMOLOG SUBFAMILY C MEMBER 28"/>
    <property type="match status" value="1"/>
</dbReference>
<dbReference type="EMBL" id="CP026520">
    <property type="protein sequence ID" value="QAV17188.1"/>
    <property type="molecule type" value="Genomic_DNA"/>
</dbReference>
<dbReference type="KEGG" id="pchi:PC41400_05730"/>
<dbReference type="GeneID" id="95374316"/>
<dbReference type="OrthoDB" id="9798476at2"/>
<dbReference type="InterPro" id="IPR052573">
    <property type="entry name" value="DnaJ_C_subfamily_28"/>
</dbReference>
<dbReference type="AlphaFoldDB" id="A0A410WRZ5"/>
<dbReference type="InterPro" id="IPR018961">
    <property type="entry name" value="DnaJ_homolog_subfam-C_membr-28"/>
</dbReference>
<dbReference type="RefSeq" id="WP_042229812.1">
    <property type="nucleotide sequence ID" value="NZ_CP026520.1"/>
</dbReference>
<evidence type="ECO:0000259" key="1">
    <source>
        <dbReference type="Pfam" id="PF09350"/>
    </source>
</evidence>
<evidence type="ECO:0000313" key="5">
    <source>
        <dbReference type="Proteomes" id="UP001527202"/>
    </source>
</evidence>
<dbReference type="PANTHER" id="PTHR39158">
    <property type="entry name" value="OS08G0560600 PROTEIN"/>
    <property type="match status" value="1"/>
</dbReference>
<reference evidence="3 4" key="1">
    <citation type="submission" date="2018-01" db="EMBL/GenBank/DDBJ databases">
        <title>The whole genome sequencing and assembly of Paenibacillus chitinolyticus KCCM 41400 strain.</title>
        <authorList>
            <person name="Kim J.-Y."/>
            <person name="Park M.-K."/>
            <person name="Lee Y.-J."/>
            <person name="Yi H."/>
            <person name="Bahn Y.-S."/>
            <person name="Kim J.F."/>
            <person name="Lee D.-W."/>
        </authorList>
    </citation>
    <scope>NUCLEOTIDE SEQUENCE [LARGE SCALE GENOMIC DNA]</scope>
    <source>
        <strain evidence="3 4">KCCM 41400</strain>
    </source>
</reference>